<accession>A0A915IYT7</accession>
<dbReference type="OMA" id="WINENRD"/>
<dbReference type="InterPro" id="IPR040398">
    <property type="entry name" value="Not1"/>
</dbReference>
<feature type="region of interest" description="Disordered" evidence="1">
    <location>
        <begin position="693"/>
        <end position="730"/>
    </location>
</feature>
<dbReference type="GO" id="GO:0000932">
    <property type="term" value="C:P-body"/>
    <property type="evidence" value="ECO:0007669"/>
    <property type="project" value="TreeGrafter"/>
</dbReference>
<dbReference type="InterPro" id="IPR055104">
    <property type="entry name" value="CNOT1_1st"/>
</dbReference>
<dbReference type="GO" id="GO:0030015">
    <property type="term" value="C:CCR4-NOT core complex"/>
    <property type="evidence" value="ECO:0007669"/>
    <property type="project" value="InterPro"/>
</dbReference>
<feature type="domain" description="CCR4-NOT transcription complex subunit 1 HEAT repeat" evidence="2">
    <location>
        <begin position="498"/>
        <end position="635"/>
    </location>
</feature>
<feature type="domain" description="CCR4-NOT transcription complex subunit 1 N-terminal" evidence="3">
    <location>
        <begin position="23"/>
        <end position="205"/>
    </location>
</feature>
<reference evidence="5" key="1">
    <citation type="submission" date="2022-11" db="UniProtKB">
        <authorList>
            <consortium name="WormBaseParasite"/>
        </authorList>
    </citation>
    <scope>IDENTIFICATION</scope>
</reference>
<dbReference type="GO" id="GO:0060090">
    <property type="term" value="F:molecular adaptor activity"/>
    <property type="evidence" value="ECO:0007669"/>
    <property type="project" value="TreeGrafter"/>
</dbReference>
<dbReference type="GO" id="GO:0000288">
    <property type="term" value="P:nuclear-transcribed mRNA catabolic process, deadenylation-dependent decay"/>
    <property type="evidence" value="ECO:0007669"/>
    <property type="project" value="TreeGrafter"/>
</dbReference>
<dbReference type="AlphaFoldDB" id="A0A915IYT7"/>
<evidence type="ECO:0000313" key="4">
    <source>
        <dbReference type="Proteomes" id="UP000887565"/>
    </source>
</evidence>
<dbReference type="PANTHER" id="PTHR13162:SF8">
    <property type="entry name" value="CCR4-NOT TRANSCRIPTION COMPLEX SUBUNIT 1"/>
    <property type="match status" value="1"/>
</dbReference>
<dbReference type="Pfam" id="PF22940">
    <property type="entry name" value="CNOT1_1st"/>
    <property type="match status" value="1"/>
</dbReference>
<keyword evidence="4" id="KW-1185">Reference proteome</keyword>
<organism evidence="4 5">
    <name type="scientific">Romanomermis culicivorax</name>
    <name type="common">Nematode worm</name>
    <dbReference type="NCBI Taxonomy" id="13658"/>
    <lineage>
        <taxon>Eukaryota</taxon>
        <taxon>Metazoa</taxon>
        <taxon>Ecdysozoa</taxon>
        <taxon>Nematoda</taxon>
        <taxon>Enoplea</taxon>
        <taxon>Dorylaimia</taxon>
        <taxon>Mermithida</taxon>
        <taxon>Mermithoidea</taxon>
        <taxon>Mermithidae</taxon>
        <taxon>Romanomermis</taxon>
    </lineage>
</organism>
<sequence length="817" mass="90213">MDEPVEAVELAPSEEAHIVLARTWGRETELHILRSLLTIIDNSSDNKTSFKESTHFSCLKEFLLTRLCKPGFASDFCSIFDSQIKQTKVTSLSVSQFCKSLHLSRALEVVIGFILLQSSKTDTRNASFDLLRKKLPELLTNYVNPETSGETGLYDFSVELAHFLLSSILKNPQFGVSNDLIDNFLDTLRKSFPHVQIPVILSPFLYNSSKSDGIFDVIADDLEDLSSGDCRDNITNTAIMDSQGINAPITKPITGSLALQIQEIGYTFCRDLETCQKHLQALLGNNQSLTASNVAHILAMMVRTHGILKSTAGLPEVAWINENRDAVDEQTWKADVFVENVLNTAPNINWREVIDELDHPGFAVKDRNGLILLTKALMMGLKDNPFPVEVFYSAWSNKEGQLSWMQQIIRNADVFCFADFPHRPVQISDVVRISPEDGKEIHNWRSMDLVDTLLMLGDIPGLSTYVQECLRLPVQCCPELLALGLIQSSMPMTLFRQELLIGLFQLLLGGQTKEARLIVFNCALNSELPIHNNLRQCVLLAMAEWYNRNVDISDRLTRIFHIAIKLKILLDLLSLPQFQFTIDLACLASRCDYVNLNRWLTEKVQAHGEVFVQNCVQFLMRRLPQLMGDTSTPSESGRPGSAAGGSTLAPDRALMILRLLQSVLNHVSQPLGSEIAKMSSQYGASLASMVAGTGSSTAPGGPTANPSPTPFGLLSHAAAPSPTGNGPSAIVSNSATIRQSFPQTPNQLKQPFAGGFGGLLGSQADVLFQSTNPIGFGKFIMMFSSDVSGAEIYAITQSTRYQHKNNPLPRLLSMRKH</sequence>
<evidence type="ECO:0000256" key="1">
    <source>
        <dbReference type="SAM" id="MobiDB-lite"/>
    </source>
</evidence>
<evidence type="ECO:0000313" key="5">
    <source>
        <dbReference type="WBParaSite" id="nRc.2.0.1.t19280-RA"/>
    </source>
</evidence>
<dbReference type="Pfam" id="PF16418">
    <property type="entry name" value="CNOT1_HEAT"/>
    <property type="match status" value="1"/>
</dbReference>
<dbReference type="WBParaSite" id="nRc.2.0.1.t19280-RA">
    <property type="protein sequence ID" value="nRc.2.0.1.t19280-RA"/>
    <property type="gene ID" value="nRc.2.0.1.g19280"/>
</dbReference>
<proteinExistence type="predicted"/>
<dbReference type="PANTHER" id="PTHR13162">
    <property type="entry name" value="CCR4-NOT TRANSCRIPTION COMPLEX"/>
    <property type="match status" value="1"/>
</dbReference>
<name>A0A915IYT7_ROMCU</name>
<protein>
    <submittedName>
        <fullName evidence="5">CCR4-NOT transcription complex subunit 1 HEAT repeat domain-containing protein</fullName>
    </submittedName>
</protein>
<evidence type="ECO:0000259" key="2">
    <source>
        <dbReference type="Pfam" id="PF16418"/>
    </source>
</evidence>
<dbReference type="Proteomes" id="UP000887565">
    <property type="component" value="Unplaced"/>
</dbReference>
<dbReference type="InterPro" id="IPR032194">
    <property type="entry name" value="CNOT1_HEAT"/>
</dbReference>
<dbReference type="GO" id="GO:0017148">
    <property type="term" value="P:negative regulation of translation"/>
    <property type="evidence" value="ECO:0007669"/>
    <property type="project" value="InterPro"/>
</dbReference>
<feature type="compositionally biased region" description="Low complexity" evidence="1">
    <location>
        <begin position="693"/>
        <end position="704"/>
    </location>
</feature>
<evidence type="ECO:0000259" key="3">
    <source>
        <dbReference type="Pfam" id="PF22940"/>
    </source>
</evidence>